<reference evidence="2 3" key="1">
    <citation type="submission" date="2018-02" db="EMBL/GenBank/DDBJ databases">
        <title>Subsurface microbial communities from deep shales in Ohio and West Virginia, USA.</title>
        <authorList>
            <person name="Wrighton K."/>
        </authorList>
    </citation>
    <scope>NUCLEOTIDE SEQUENCE [LARGE SCALE GENOMIC DNA]</scope>
    <source>
        <strain evidence="2 3">DSM 10369</strain>
    </source>
</reference>
<dbReference type="Gene3D" id="3.40.50.9200">
    <property type="entry name" value="Hypothetical protein MTH538"/>
    <property type="match status" value="1"/>
</dbReference>
<dbReference type="EMBL" id="PVBU01000005">
    <property type="protein sequence ID" value="PQV42723.1"/>
    <property type="molecule type" value="Genomic_DNA"/>
</dbReference>
<dbReference type="SUPFAM" id="SSF52206">
    <property type="entry name" value="Hypothetical protein MTH538"/>
    <property type="match status" value="1"/>
</dbReference>
<sequence>MVKERNIFISHSWAYDGHYSGLTGMLDKRQRFKYKNYSVPRNSPIHRCKSDQDLCEAIERKIRSCECVIIMAGVYSTHSKWINKEI</sequence>
<dbReference type="Pfam" id="PF08937">
    <property type="entry name" value="ThsB_TIR"/>
    <property type="match status" value="1"/>
</dbReference>
<protein>
    <submittedName>
        <fullName evidence="2">TIR-like protein DUF1863</fullName>
    </submittedName>
</protein>
<name>A0A314ZXC7_9EURY</name>
<dbReference type="Proteomes" id="UP000251060">
    <property type="component" value="Unassembled WGS sequence"/>
</dbReference>
<organism evidence="2 3">
    <name type="scientific">Methanohalophilus euhalobius</name>
    <dbReference type="NCBI Taxonomy" id="51203"/>
    <lineage>
        <taxon>Archaea</taxon>
        <taxon>Methanobacteriati</taxon>
        <taxon>Methanobacteriota</taxon>
        <taxon>Stenosarchaea group</taxon>
        <taxon>Methanomicrobia</taxon>
        <taxon>Methanosarcinales</taxon>
        <taxon>Methanosarcinaceae</taxon>
        <taxon>Methanohalophilus</taxon>
    </lineage>
</organism>
<evidence type="ECO:0000259" key="1">
    <source>
        <dbReference type="Pfam" id="PF08937"/>
    </source>
</evidence>
<comment type="caution">
    <text evidence="2">The sequence shown here is derived from an EMBL/GenBank/DDBJ whole genome shotgun (WGS) entry which is preliminary data.</text>
</comment>
<evidence type="ECO:0000313" key="3">
    <source>
        <dbReference type="Proteomes" id="UP000251060"/>
    </source>
</evidence>
<proteinExistence type="predicted"/>
<feature type="domain" description="Thoeris protein ThsB TIR-like" evidence="1">
    <location>
        <begin position="8"/>
        <end position="86"/>
    </location>
</feature>
<dbReference type="RefSeq" id="WP_219843281.1">
    <property type="nucleotide sequence ID" value="NZ_PVBU01000005.1"/>
</dbReference>
<accession>A0A314ZXC7</accession>
<dbReference type="InterPro" id="IPR036490">
    <property type="entry name" value="ThsB_TIR-like_sf"/>
</dbReference>
<gene>
    <name evidence="2" type="ORF">B0H22_105190</name>
</gene>
<dbReference type="AlphaFoldDB" id="A0A314ZXC7"/>
<dbReference type="InterPro" id="IPR015032">
    <property type="entry name" value="ThsB__TIR-like_domain"/>
</dbReference>
<evidence type="ECO:0000313" key="2">
    <source>
        <dbReference type="EMBL" id="PQV42723.1"/>
    </source>
</evidence>